<accession>A0A0W8G4S8</accession>
<feature type="region of interest" description="Disordered" evidence="1">
    <location>
        <begin position="17"/>
        <end position="37"/>
    </location>
</feature>
<proteinExistence type="predicted"/>
<evidence type="ECO:0000313" key="2">
    <source>
        <dbReference type="EMBL" id="KUG28160.1"/>
    </source>
</evidence>
<evidence type="ECO:0000256" key="1">
    <source>
        <dbReference type="SAM" id="MobiDB-lite"/>
    </source>
</evidence>
<comment type="caution">
    <text evidence="2">The sequence shown here is derived from an EMBL/GenBank/DDBJ whole genome shotgun (WGS) entry which is preliminary data.</text>
</comment>
<name>A0A0W8G4S8_9ZZZZ</name>
<sequence>MHGVKNCPDGAGLELYAADGRRARGGPGMPGPSRRIQ</sequence>
<gene>
    <name evidence="2" type="ORF">ASZ90_001973</name>
</gene>
<dbReference type="EMBL" id="LNQE01000255">
    <property type="protein sequence ID" value="KUG28160.1"/>
    <property type="molecule type" value="Genomic_DNA"/>
</dbReference>
<protein>
    <submittedName>
        <fullName evidence="2">Uncharacterized protein</fullName>
    </submittedName>
</protein>
<dbReference type="AlphaFoldDB" id="A0A0W8G4S8"/>
<reference evidence="2" key="1">
    <citation type="journal article" date="2015" name="Proc. Natl. Acad. Sci. U.S.A.">
        <title>Networks of energetic and metabolic interactions define dynamics in microbial communities.</title>
        <authorList>
            <person name="Embree M."/>
            <person name="Liu J.K."/>
            <person name="Al-Bassam M.M."/>
            <person name="Zengler K."/>
        </authorList>
    </citation>
    <scope>NUCLEOTIDE SEQUENCE</scope>
</reference>
<organism evidence="2">
    <name type="scientific">hydrocarbon metagenome</name>
    <dbReference type="NCBI Taxonomy" id="938273"/>
    <lineage>
        <taxon>unclassified sequences</taxon>
        <taxon>metagenomes</taxon>
        <taxon>ecological metagenomes</taxon>
    </lineage>
</organism>